<gene>
    <name evidence="1" type="ORF">GYMLUDRAFT_40814</name>
</gene>
<evidence type="ECO:0008006" key="3">
    <source>
        <dbReference type="Google" id="ProtNLM"/>
    </source>
</evidence>
<name>A0A0D0CL92_9AGAR</name>
<proteinExistence type="predicted"/>
<dbReference type="SUPFAM" id="SSF47162">
    <property type="entry name" value="Apolipoprotein"/>
    <property type="match status" value="1"/>
</dbReference>
<dbReference type="HOGENOM" id="CLU_063497_0_0_1"/>
<evidence type="ECO:0000313" key="1">
    <source>
        <dbReference type="EMBL" id="KIK63744.1"/>
    </source>
</evidence>
<evidence type="ECO:0000313" key="2">
    <source>
        <dbReference type="Proteomes" id="UP000053593"/>
    </source>
</evidence>
<dbReference type="AlphaFoldDB" id="A0A0D0CL92"/>
<dbReference type="EMBL" id="KN834763">
    <property type="protein sequence ID" value="KIK63744.1"/>
    <property type="molecule type" value="Genomic_DNA"/>
</dbReference>
<sequence>MSSTETETSTVLMPSSNSNNYPEITVITRLSSIPVISSSLEKMNGTLSTNAYTRTPYTRALGLSNSAYKLTGPIQAHLAPLIVRADGFANMAVDVVQKRYPSAFTATPEDVMVYVQERQKDVGDYVRKRREGAGVIALDIDKRFAPIVDYFEVAVNRFDHNVKENSALSDRNASTSQYQRALELSTRLRDQLQLYSNEQMKQLQAHSVLVQRATETASSISTAASSSLVNAQNKVSALADNMITELGKLQMQAVSLSDSLQATASNTLKDPAGQLPPRVQQKYQELAAVLRTQASSASQTYEELSRNLSATAAELRGIMTAENISMQEKATGMRDEVTAKVQPLLEALNKNVQQALSGRSESAPSGDGHAK</sequence>
<dbReference type="Proteomes" id="UP000053593">
    <property type="component" value="Unassembled WGS sequence"/>
</dbReference>
<reference evidence="1 2" key="1">
    <citation type="submission" date="2014-04" db="EMBL/GenBank/DDBJ databases">
        <title>Evolutionary Origins and Diversification of the Mycorrhizal Mutualists.</title>
        <authorList>
            <consortium name="DOE Joint Genome Institute"/>
            <consortium name="Mycorrhizal Genomics Consortium"/>
            <person name="Kohler A."/>
            <person name="Kuo A."/>
            <person name="Nagy L.G."/>
            <person name="Floudas D."/>
            <person name="Copeland A."/>
            <person name="Barry K.W."/>
            <person name="Cichocki N."/>
            <person name="Veneault-Fourrey C."/>
            <person name="LaButti K."/>
            <person name="Lindquist E.A."/>
            <person name="Lipzen A."/>
            <person name="Lundell T."/>
            <person name="Morin E."/>
            <person name="Murat C."/>
            <person name="Riley R."/>
            <person name="Ohm R."/>
            <person name="Sun H."/>
            <person name="Tunlid A."/>
            <person name="Henrissat B."/>
            <person name="Grigoriev I.V."/>
            <person name="Hibbett D.S."/>
            <person name="Martin F."/>
        </authorList>
    </citation>
    <scope>NUCLEOTIDE SEQUENCE [LARGE SCALE GENOMIC DNA]</scope>
    <source>
        <strain evidence="1 2">FD-317 M1</strain>
    </source>
</reference>
<protein>
    <recommendedName>
        <fullName evidence="3">Lipid droplet-associated perilipin protein</fullName>
    </recommendedName>
</protein>
<accession>A0A0D0CL92</accession>
<organism evidence="1 2">
    <name type="scientific">Collybiopsis luxurians FD-317 M1</name>
    <dbReference type="NCBI Taxonomy" id="944289"/>
    <lineage>
        <taxon>Eukaryota</taxon>
        <taxon>Fungi</taxon>
        <taxon>Dikarya</taxon>
        <taxon>Basidiomycota</taxon>
        <taxon>Agaricomycotina</taxon>
        <taxon>Agaricomycetes</taxon>
        <taxon>Agaricomycetidae</taxon>
        <taxon>Agaricales</taxon>
        <taxon>Marasmiineae</taxon>
        <taxon>Omphalotaceae</taxon>
        <taxon>Collybiopsis</taxon>
        <taxon>Collybiopsis luxurians</taxon>
    </lineage>
</organism>
<keyword evidence="2" id="KW-1185">Reference proteome</keyword>
<dbReference type="Gene3D" id="1.20.120.20">
    <property type="entry name" value="Apolipoprotein"/>
    <property type="match status" value="1"/>
</dbReference>
<dbReference type="OrthoDB" id="376826at2759"/>